<dbReference type="Pfam" id="PF13365">
    <property type="entry name" value="Trypsin_2"/>
    <property type="match status" value="1"/>
</dbReference>
<accession>A0A0U2NH32</accession>
<evidence type="ECO:0008006" key="3">
    <source>
        <dbReference type="Google" id="ProtNLM"/>
    </source>
</evidence>
<dbReference type="Gene3D" id="2.40.10.120">
    <property type="match status" value="1"/>
</dbReference>
<dbReference type="OrthoDB" id="6398784at2"/>
<reference evidence="1 2" key="1">
    <citation type="submission" date="2015-03" db="EMBL/GenBank/DDBJ databases">
        <authorList>
            <person name="Murphy D."/>
        </authorList>
    </citation>
    <scope>NUCLEOTIDE SEQUENCE [LARGE SCALE GENOMIC DNA]</scope>
    <source>
        <strain evidence="1 2">KMM 520</strain>
    </source>
</reference>
<proteinExistence type="predicted"/>
<protein>
    <recommendedName>
        <fullName evidence="3">Serine protease</fullName>
    </recommendedName>
</protein>
<name>A0A0U2NH32_9GAMM</name>
<dbReference type="Proteomes" id="UP000065261">
    <property type="component" value="Chromosome I"/>
</dbReference>
<dbReference type="KEGG" id="ptn:PTRA_a1989"/>
<dbReference type="EMBL" id="CP011034">
    <property type="protein sequence ID" value="ALS33123.1"/>
    <property type="molecule type" value="Genomic_DNA"/>
</dbReference>
<dbReference type="PATRIC" id="fig|1315283.4.peg.1717"/>
<dbReference type="AlphaFoldDB" id="A0A0U2NH32"/>
<dbReference type="InterPro" id="IPR009003">
    <property type="entry name" value="Peptidase_S1_PA"/>
</dbReference>
<dbReference type="RefSeq" id="WP_058373449.1">
    <property type="nucleotide sequence ID" value="NZ_CP011034.1"/>
</dbReference>
<sequence>MNYGEYQITLLIAKRRHEGSTLHFDIDRYAGVAFFIGNEGKIATCRHIIEMVQEGEVLLGKNLISGDIDVIYNIKSHPKYDFAIGNFIKHQSYKCFELNDTEYLPGHDVRAFGFNNIGQKNKVVNINARMLKGYVVSNSETSNHPLAHTTTELSFPSLKGFSGSPLVSEQTGKLAGMLFSNHESSIEVHSFTDVEDNGDKFAESIYRIVELGLAHSAKDLIKFIREIEEC</sequence>
<organism evidence="1">
    <name type="scientific">Pseudoalteromonas translucida KMM 520</name>
    <dbReference type="NCBI Taxonomy" id="1315283"/>
    <lineage>
        <taxon>Bacteria</taxon>
        <taxon>Pseudomonadati</taxon>
        <taxon>Pseudomonadota</taxon>
        <taxon>Gammaproteobacteria</taxon>
        <taxon>Alteromonadales</taxon>
        <taxon>Pseudoalteromonadaceae</taxon>
        <taxon>Pseudoalteromonas</taxon>
    </lineage>
</organism>
<gene>
    <name evidence="1" type="ORF">PTRA_a1989</name>
</gene>
<dbReference type="SUPFAM" id="SSF50494">
    <property type="entry name" value="Trypsin-like serine proteases"/>
    <property type="match status" value="1"/>
</dbReference>
<evidence type="ECO:0000313" key="2">
    <source>
        <dbReference type="Proteomes" id="UP000065261"/>
    </source>
</evidence>
<evidence type="ECO:0000313" key="1">
    <source>
        <dbReference type="EMBL" id="ALS33123.1"/>
    </source>
</evidence>